<dbReference type="AlphaFoldDB" id="A0AAD7BNH9"/>
<evidence type="ECO:0000313" key="1">
    <source>
        <dbReference type="EMBL" id="KAJ7626000.1"/>
    </source>
</evidence>
<organism evidence="1 2">
    <name type="scientific">Roridomyces roridus</name>
    <dbReference type="NCBI Taxonomy" id="1738132"/>
    <lineage>
        <taxon>Eukaryota</taxon>
        <taxon>Fungi</taxon>
        <taxon>Dikarya</taxon>
        <taxon>Basidiomycota</taxon>
        <taxon>Agaricomycotina</taxon>
        <taxon>Agaricomycetes</taxon>
        <taxon>Agaricomycetidae</taxon>
        <taxon>Agaricales</taxon>
        <taxon>Marasmiineae</taxon>
        <taxon>Mycenaceae</taxon>
        <taxon>Roridomyces</taxon>
    </lineage>
</organism>
<dbReference type="EMBL" id="JARKIF010000012">
    <property type="protein sequence ID" value="KAJ7626000.1"/>
    <property type="molecule type" value="Genomic_DNA"/>
</dbReference>
<evidence type="ECO:0000313" key="2">
    <source>
        <dbReference type="Proteomes" id="UP001221142"/>
    </source>
</evidence>
<name>A0AAD7BNH9_9AGAR</name>
<accession>A0AAD7BNH9</accession>
<gene>
    <name evidence="1" type="ORF">FB45DRAFT_869124</name>
</gene>
<protein>
    <submittedName>
        <fullName evidence="1">Uncharacterized protein</fullName>
    </submittedName>
</protein>
<keyword evidence="2" id="KW-1185">Reference proteome</keyword>
<comment type="caution">
    <text evidence="1">The sequence shown here is derived from an EMBL/GenBank/DDBJ whole genome shotgun (WGS) entry which is preliminary data.</text>
</comment>
<dbReference type="Proteomes" id="UP001221142">
    <property type="component" value="Unassembled WGS sequence"/>
</dbReference>
<reference evidence="1" key="1">
    <citation type="submission" date="2023-03" db="EMBL/GenBank/DDBJ databases">
        <title>Massive genome expansion in bonnet fungi (Mycena s.s.) driven by repeated elements and novel gene families across ecological guilds.</title>
        <authorList>
            <consortium name="Lawrence Berkeley National Laboratory"/>
            <person name="Harder C.B."/>
            <person name="Miyauchi S."/>
            <person name="Viragh M."/>
            <person name="Kuo A."/>
            <person name="Thoen E."/>
            <person name="Andreopoulos B."/>
            <person name="Lu D."/>
            <person name="Skrede I."/>
            <person name="Drula E."/>
            <person name="Henrissat B."/>
            <person name="Morin E."/>
            <person name="Kohler A."/>
            <person name="Barry K."/>
            <person name="LaButti K."/>
            <person name="Morin E."/>
            <person name="Salamov A."/>
            <person name="Lipzen A."/>
            <person name="Mereny Z."/>
            <person name="Hegedus B."/>
            <person name="Baldrian P."/>
            <person name="Stursova M."/>
            <person name="Weitz H."/>
            <person name="Taylor A."/>
            <person name="Grigoriev I.V."/>
            <person name="Nagy L.G."/>
            <person name="Martin F."/>
            <person name="Kauserud H."/>
        </authorList>
    </citation>
    <scope>NUCLEOTIDE SEQUENCE</scope>
    <source>
        <strain evidence="1">9284</strain>
    </source>
</reference>
<sequence>MSDEYPVKSEKQDSALQMGWVRSWVKEPELRSKKLRLKESESGVWMKLERDVTKTGGGLGFRPHAPLDTVGLLQKTILCLQSDISGPAGARITQFIISHVARSIVHRGHQRRTGAVSIGGHIGLALERPSKNDDEIKVVALPPSY</sequence>
<proteinExistence type="predicted"/>